<feature type="compositionally biased region" description="Low complexity" evidence="1">
    <location>
        <begin position="279"/>
        <end position="290"/>
    </location>
</feature>
<dbReference type="AlphaFoldDB" id="A0A7S3L1L0"/>
<gene>
    <name evidence="2" type="ORF">ACOF00016_LOCUS5842</name>
</gene>
<proteinExistence type="predicted"/>
<feature type="compositionally biased region" description="Basic residues" evidence="1">
    <location>
        <begin position="598"/>
        <end position="634"/>
    </location>
</feature>
<feature type="compositionally biased region" description="Basic and acidic residues" evidence="1">
    <location>
        <begin position="576"/>
        <end position="589"/>
    </location>
</feature>
<sequence>MTMEIADGQNVGVGDGLKRTAPKTKNGLRDHINREPSFEDLFKNTNNVVGRQKSSTDLFDDFEDPFEDERDHATTVTPVDKTEKECNSTSPKGVDDLDFDPFEEIGNKRSSFYHSPEIDGEINLRSSSTGSAGFAGLGFVNGNNKGEGDVPKTPSISGRRSTTSHFASVSDFRNSQGFENALAIKASAMKMGPRLAHAGDELSSRSGHGDMRALMGRRSSMSNLSLSNHSSHSTQSDIGEGGPPRRAGKKPGHFLDGSQHSTDSGFKVTAARPTWGRRSSTSNLNTSSHSDSPDFPLPGALRRGTKKAHSTDDAVPATPMTPMKMGIVASKRLSMTPISMGNRRASMSAATTQMMPTPKKATTKMVRRASVATGIGAASLTPNLHRRASVSSGLGKEESTSKMRIRIRQNRKGDGAGVKGPVDEENVRRLIKDHLAKERLHKEAVPSVKGPVDEDNVRRMIKEHIAKEKLKKKQEQKEKGKQEDDEGDRHDEENEDESNRSDSDDETSRSGDDDTSVSSSSSASSRWEDDAIYGDNAPKLLARQDSCDGDTLLDWTPDQSAEVLRGSRRAGRKPKKESNSKEDGNGEGKVEDEEERKARKKARKAVKKTKKEKKEKKVKKVKKEKKRSKTKSKSKSKEDNQKDDNHSVHLEGEDAMMISASQGMESSAASFCNDSDLEEPKSTKKKKEKKAIKKDTKKKGNKAKRTTSSAEKDEEGTQRSEDPSTPIDDDQSDDE</sequence>
<feature type="compositionally biased region" description="Basic residues" evidence="1">
    <location>
        <begin position="683"/>
        <end position="705"/>
    </location>
</feature>
<feature type="compositionally biased region" description="Acidic residues" evidence="1">
    <location>
        <begin position="58"/>
        <end position="68"/>
    </location>
</feature>
<evidence type="ECO:0000313" key="2">
    <source>
        <dbReference type="EMBL" id="CAE0408066.1"/>
    </source>
</evidence>
<feature type="compositionally biased region" description="Basic and acidic residues" evidence="1">
    <location>
        <begin position="451"/>
        <end position="512"/>
    </location>
</feature>
<feature type="region of interest" description="Disordered" evidence="1">
    <location>
        <begin position="441"/>
        <end position="735"/>
    </location>
</feature>
<dbReference type="EMBL" id="HBIM01006863">
    <property type="protein sequence ID" value="CAE0408066.1"/>
    <property type="molecule type" value="Transcribed_RNA"/>
</dbReference>
<feature type="compositionally biased region" description="Basic residues" evidence="1">
    <location>
        <begin position="566"/>
        <end position="575"/>
    </location>
</feature>
<reference evidence="2" key="1">
    <citation type="submission" date="2021-01" db="EMBL/GenBank/DDBJ databases">
        <authorList>
            <person name="Corre E."/>
            <person name="Pelletier E."/>
            <person name="Niang G."/>
            <person name="Scheremetjew M."/>
            <person name="Finn R."/>
            <person name="Kale V."/>
            <person name="Holt S."/>
            <person name="Cochrane G."/>
            <person name="Meng A."/>
            <person name="Brown T."/>
            <person name="Cohen L."/>
        </authorList>
    </citation>
    <scope>NUCLEOTIDE SEQUENCE</scope>
    <source>
        <strain evidence="2">CCMP127</strain>
    </source>
</reference>
<organism evidence="2">
    <name type="scientific">Amphora coffeiformis</name>
    <dbReference type="NCBI Taxonomy" id="265554"/>
    <lineage>
        <taxon>Eukaryota</taxon>
        <taxon>Sar</taxon>
        <taxon>Stramenopiles</taxon>
        <taxon>Ochrophyta</taxon>
        <taxon>Bacillariophyta</taxon>
        <taxon>Bacillariophyceae</taxon>
        <taxon>Bacillariophycidae</taxon>
        <taxon>Thalassiophysales</taxon>
        <taxon>Catenulaceae</taxon>
        <taxon>Amphora</taxon>
    </lineage>
</organism>
<feature type="region of interest" description="Disordered" evidence="1">
    <location>
        <begin position="1"/>
        <end position="31"/>
    </location>
</feature>
<feature type="region of interest" description="Disordered" evidence="1">
    <location>
        <begin position="222"/>
        <end position="321"/>
    </location>
</feature>
<feature type="region of interest" description="Disordered" evidence="1">
    <location>
        <begin position="54"/>
        <end position="99"/>
    </location>
</feature>
<name>A0A7S3L1L0_9STRA</name>
<feature type="compositionally biased region" description="Low complexity" evidence="1">
    <location>
        <begin position="222"/>
        <end position="233"/>
    </location>
</feature>
<feature type="compositionally biased region" description="Polar residues" evidence="1">
    <location>
        <begin position="659"/>
        <end position="673"/>
    </location>
</feature>
<feature type="compositionally biased region" description="Basic and acidic residues" evidence="1">
    <location>
        <begin position="635"/>
        <end position="652"/>
    </location>
</feature>
<feature type="region of interest" description="Disordered" evidence="1">
    <location>
        <begin position="387"/>
        <end position="421"/>
    </location>
</feature>
<protein>
    <submittedName>
        <fullName evidence="2">Uncharacterized protein</fullName>
    </submittedName>
</protein>
<feature type="compositionally biased region" description="Low complexity" evidence="1">
    <location>
        <begin position="516"/>
        <end position="525"/>
    </location>
</feature>
<accession>A0A7S3L1L0</accession>
<evidence type="ECO:0000256" key="1">
    <source>
        <dbReference type="SAM" id="MobiDB-lite"/>
    </source>
</evidence>